<proteinExistence type="predicted"/>
<dbReference type="AlphaFoldDB" id="A0A174UR46"/>
<reference evidence="1 2" key="1">
    <citation type="submission" date="2015-09" db="EMBL/GenBank/DDBJ databases">
        <authorList>
            <consortium name="Pathogen Informatics"/>
        </authorList>
    </citation>
    <scope>NUCLEOTIDE SEQUENCE [LARGE SCALE GENOMIC DNA]</scope>
    <source>
        <strain evidence="1 2">2789STDY5608854</strain>
    </source>
</reference>
<name>A0A174UR46_FLAPL</name>
<dbReference type="EMBL" id="CYZT01000809">
    <property type="protein sequence ID" value="CUQ24943.1"/>
    <property type="molecule type" value="Genomic_DNA"/>
</dbReference>
<evidence type="ECO:0000313" key="2">
    <source>
        <dbReference type="Proteomes" id="UP000095746"/>
    </source>
</evidence>
<evidence type="ECO:0000313" key="1">
    <source>
        <dbReference type="EMBL" id="CUQ24943.1"/>
    </source>
</evidence>
<dbReference type="Proteomes" id="UP000095746">
    <property type="component" value="Unassembled WGS sequence"/>
</dbReference>
<sequence length="52" mass="5324">MAARTAYSTTFPLSTGSAPGMPVHTGQQWVLGAPPNAVVQAQKILLLVASST</sequence>
<organism evidence="1 2">
    <name type="scientific">Flavonifractor plautii</name>
    <name type="common">Fusobacterium plautii</name>
    <dbReference type="NCBI Taxonomy" id="292800"/>
    <lineage>
        <taxon>Bacteria</taxon>
        <taxon>Bacillati</taxon>
        <taxon>Bacillota</taxon>
        <taxon>Clostridia</taxon>
        <taxon>Eubacteriales</taxon>
        <taxon>Oscillospiraceae</taxon>
        <taxon>Flavonifractor</taxon>
    </lineage>
</organism>
<protein>
    <submittedName>
        <fullName evidence="1">Uncharacterized protein</fullName>
    </submittedName>
</protein>
<gene>
    <name evidence="1" type="ORF">ERS852411_04151</name>
</gene>
<accession>A0A174UR46</accession>